<gene>
    <name evidence="3" type="ORF">WICPIJ_009459</name>
</gene>
<evidence type="ECO:0000256" key="1">
    <source>
        <dbReference type="SAM" id="MobiDB-lite"/>
    </source>
</evidence>
<feature type="region of interest" description="Disordered" evidence="1">
    <location>
        <begin position="1"/>
        <end position="67"/>
    </location>
</feature>
<comment type="caution">
    <text evidence="3">The sequence shown here is derived from an EMBL/GenBank/DDBJ whole genome shotgun (WGS) entry which is preliminary data.</text>
</comment>
<keyword evidence="4" id="KW-1185">Reference proteome</keyword>
<dbReference type="Proteomes" id="UP000774326">
    <property type="component" value="Unassembled WGS sequence"/>
</dbReference>
<evidence type="ECO:0000313" key="3">
    <source>
        <dbReference type="EMBL" id="KAH3674771.1"/>
    </source>
</evidence>
<feature type="region of interest" description="Disordered" evidence="1">
    <location>
        <begin position="296"/>
        <end position="323"/>
    </location>
</feature>
<keyword evidence="2" id="KW-0812">Transmembrane</keyword>
<reference evidence="3" key="1">
    <citation type="journal article" date="2021" name="Open Biol.">
        <title>Shared evolutionary footprints suggest mitochondrial oxidative damage underlies multiple complex I losses in fungi.</title>
        <authorList>
            <person name="Schikora-Tamarit M.A."/>
            <person name="Marcet-Houben M."/>
            <person name="Nosek J."/>
            <person name="Gabaldon T."/>
        </authorList>
    </citation>
    <scope>NUCLEOTIDE SEQUENCE</scope>
    <source>
        <strain evidence="3">CBS2887</strain>
    </source>
</reference>
<dbReference type="OrthoDB" id="4065610at2759"/>
<keyword evidence="2" id="KW-1133">Transmembrane helix</keyword>
<accession>A0A9P8PMI5</accession>
<organism evidence="3 4">
    <name type="scientific">Wickerhamomyces pijperi</name>
    <name type="common">Yeast</name>
    <name type="synonym">Pichia pijperi</name>
    <dbReference type="NCBI Taxonomy" id="599730"/>
    <lineage>
        <taxon>Eukaryota</taxon>
        <taxon>Fungi</taxon>
        <taxon>Dikarya</taxon>
        <taxon>Ascomycota</taxon>
        <taxon>Saccharomycotina</taxon>
        <taxon>Saccharomycetes</taxon>
        <taxon>Phaffomycetales</taxon>
        <taxon>Wickerhamomycetaceae</taxon>
        <taxon>Wickerhamomyces</taxon>
    </lineage>
</organism>
<evidence type="ECO:0000256" key="2">
    <source>
        <dbReference type="SAM" id="Phobius"/>
    </source>
</evidence>
<protein>
    <recommendedName>
        <fullName evidence="5">SUN domain-containing protein</fullName>
    </recommendedName>
</protein>
<feature type="compositionally biased region" description="Acidic residues" evidence="1">
    <location>
        <begin position="43"/>
        <end position="60"/>
    </location>
</feature>
<dbReference type="AlphaFoldDB" id="A0A9P8PMI5"/>
<keyword evidence="2" id="KW-0472">Membrane</keyword>
<name>A0A9P8PMI5_WICPI</name>
<evidence type="ECO:0000313" key="4">
    <source>
        <dbReference type="Proteomes" id="UP000774326"/>
    </source>
</evidence>
<feature type="transmembrane region" description="Helical" evidence="2">
    <location>
        <begin position="118"/>
        <end position="140"/>
    </location>
</feature>
<dbReference type="EMBL" id="JAEUBG010005453">
    <property type="protein sequence ID" value="KAH3674771.1"/>
    <property type="molecule type" value="Genomic_DNA"/>
</dbReference>
<sequence length="560" mass="63813">MKSQGLLNYPQIPTHHTYQQSQQDQDTDQGGDGIQEVIFSDNESTEFEFSDDGEGEEEELRDQQSNVEPLNARFREILGDRDRYKPDIIIRDEDQQQRPLIESILYPLFRIIHKNLQIILTLSLLLILSYVSYLTTAAYLNPNPNPTQTNTVAIPINPSDTQEIQRVLQGFRHQLQEFDHVQKLKMEDLKKFVDLKCHKFDQDVLGLSNEIIDLRNHISLLKDSIDQQGDQLTNDEIVKLVSDKFKENKSKLIKEIKSITKPTSSPAITIPTDQAKRKKKNYSLYTSGARLINYLTSPPFNPRTTSANSNSKEPISDPQSDQLQSPMVLLTTTETSYKSSALAPQLAIRFMEYIHITEVSYTHDLYSDPAGVLACPKVIELYLDVIDYQGLISEIESLGSQLKIIEGNYIYVSSLNYQINKNNEQEQWFDIADYIKKYLVRSIIFKVKDSDNDSLPNNGNLYFTSFDNDDSLPNNGNLYFTSLYKFYIGGLTKFDILALNQMGDDNDNNNNVSKKNDHDLGVHLLNYYGIKDTAVSNKVQQVQQVAKIGHGVGDAVLIID</sequence>
<dbReference type="Gene3D" id="2.60.120.260">
    <property type="entry name" value="Galactose-binding domain-like"/>
    <property type="match status" value="1"/>
</dbReference>
<evidence type="ECO:0008006" key="5">
    <source>
        <dbReference type="Google" id="ProtNLM"/>
    </source>
</evidence>
<reference evidence="3" key="2">
    <citation type="submission" date="2021-01" db="EMBL/GenBank/DDBJ databases">
        <authorList>
            <person name="Schikora-Tamarit M.A."/>
        </authorList>
    </citation>
    <scope>NUCLEOTIDE SEQUENCE</scope>
    <source>
        <strain evidence="3">CBS2887</strain>
    </source>
</reference>
<proteinExistence type="predicted"/>